<dbReference type="GO" id="GO:0003677">
    <property type="term" value="F:DNA binding"/>
    <property type="evidence" value="ECO:0007669"/>
    <property type="project" value="InterPro"/>
</dbReference>
<reference evidence="1" key="1">
    <citation type="journal article" date="2016" name="PLoS ONE">
        <title>Genome of Cnaphalocrocis medinalis Granulovirus, the First Crambidae-Infecting Betabaculovirus Isolated from Rice Leaffolder to Sequenced.</title>
        <authorList>
            <person name="Han G."/>
            <person name="Xu J."/>
            <person name="Liu Q."/>
            <person name="Li C."/>
            <person name="Xu H."/>
            <person name="Lu Z."/>
        </authorList>
    </citation>
    <scope>NUCLEOTIDE SEQUENCE</scope>
</reference>
<protein>
    <submittedName>
        <fullName evidence="1">Me-53</fullName>
    </submittedName>
</protein>
<name>A0A0X9DWF3_9BBAC</name>
<proteinExistence type="predicted"/>
<sequence>MNTTSGRQNKDLRLSFLCKETQEVFNSLAHTTTQLLCGLDETTRCFTCNESFKCCTTTKQVSAAKVFIFIVLVDYLKIDSDVLHFCCLKCHNKLNNVFEVLELYPTLSLHTVKKLMYYNVLKKFHFNFCESKNVLYKKYVVVDTLDDVLCQVLNEKQDNHEILKINLMCNNIVVAQDTIDTMRLDFNERYNFDCMLALNKKLINVVNTHCKLSKYTIEMYYKEYDTYHPFKVFYNTNNNNECEYCATKLCHATGHPIFYCSVCGQTDPNYYTRNHTMMLPFWRDKFDYNKIYWKTMKKKGALRATLMLYSVDTRRIL</sequence>
<dbReference type="InterPro" id="IPR010336">
    <property type="entry name" value="Baculo_ME53"/>
</dbReference>
<organism evidence="1">
    <name type="scientific">Cnaphalocrocis medinalis granulovirus</name>
    <dbReference type="NCBI Taxonomy" id="1750712"/>
    <lineage>
        <taxon>Viruses</taxon>
        <taxon>Viruses incertae sedis</taxon>
        <taxon>Naldaviricetes</taxon>
        <taxon>Lefavirales</taxon>
        <taxon>Baculoviridae</taxon>
        <taxon>Betabaculovirus</taxon>
        <taxon>Betabaculovirus cnamedinalis</taxon>
    </lineage>
</organism>
<dbReference type="GO" id="GO:0008270">
    <property type="term" value="F:zinc ion binding"/>
    <property type="evidence" value="ECO:0007669"/>
    <property type="project" value="InterPro"/>
</dbReference>
<dbReference type="EMBL" id="KP658210">
    <property type="protein sequence ID" value="ALN42066.1"/>
    <property type="molecule type" value="Genomic_DNA"/>
</dbReference>
<accession>A0A0X9DWF3</accession>
<dbReference type="Pfam" id="PF06061">
    <property type="entry name" value="Baculo_ME53"/>
    <property type="match status" value="1"/>
</dbReference>
<evidence type="ECO:0000313" key="1">
    <source>
        <dbReference type="EMBL" id="ALN42066.1"/>
    </source>
</evidence>